<organism evidence="16 17">
    <name type="scientific">Solimicrobium silvestre</name>
    <dbReference type="NCBI Taxonomy" id="2099400"/>
    <lineage>
        <taxon>Bacteria</taxon>
        <taxon>Pseudomonadati</taxon>
        <taxon>Pseudomonadota</taxon>
        <taxon>Betaproteobacteria</taxon>
        <taxon>Burkholderiales</taxon>
        <taxon>Oxalobacteraceae</taxon>
        <taxon>Solimicrobium</taxon>
    </lineage>
</organism>
<accession>A0A2S9GT11</accession>
<dbReference type="Pfam" id="PF00005">
    <property type="entry name" value="ABC_tran"/>
    <property type="match status" value="1"/>
</dbReference>
<evidence type="ECO:0000256" key="2">
    <source>
        <dbReference type="ARBA" id="ARBA00022448"/>
    </source>
</evidence>
<dbReference type="InterPro" id="IPR003593">
    <property type="entry name" value="AAA+_ATPase"/>
</dbReference>
<keyword evidence="9 13" id="KW-0472">Membrane</keyword>
<evidence type="ECO:0000256" key="6">
    <source>
        <dbReference type="ARBA" id="ARBA00022741"/>
    </source>
</evidence>
<evidence type="ECO:0000256" key="3">
    <source>
        <dbReference type="ARBA" id="ARBA00022475"/>
    </source>
</evidence>
<dbReference type="PROSITE" id="PS00211">
    <property type="entry name" value="ABC_TRANSPORTER_1"/>
    <property type="match status" value="1"/>
</dbReference>
<dbReference type="GO" id="GO:0031640">
    <property type="term" value="P:killing of cells of another organism"/>
    <property type="evidence" value="ECO:0007669"/>
    <property type="project" value="UniProtKB-KW"/>
</dbReference>
<keyword evidence="5" id="KW-0204">Cytolysis</keyword>
<keyword evidence="17" id="KW-1185">Reference proteome</keyword>
<dbReference type="GO" id="GO:0005886">
    <property type="term" value="C:plasma membrane"/>
    <property type="evidence" value="ECO:0007669"/>
    <property type="project" value="UniProtKB-SubCell"/>
</dbReference>
<proteinExistence type="inferred from homology"/>
<evidence type="ECO:0000256" key="1">
    <source>
        <dbReference type="ARBA" id="ARBA00004651"/>
    </source>
</evidence>
<evidence type="ECO:0000256" key="11">
    <source>
        <dbReference type="ARBA" id="ARBA00061173"/>
    </source>
</evidence>
<keyword evidence="6" id="KW-0547">Nucleotide-binding</keyword>
<dbReference type="SUPFAM" id="SSF52540">
    <property type="entry name" value="P-loop containing nucleoside triphosphate hydrolases"/>
    <property type="match status" value="1"/>
</dbReference>
<evidence type="ECO:0000259" key="14">
    <source>
        <dbReference type="PROSITE" id="PS50893"/>
    </source>
</evidence>
<dbReference type="AlphaFoldDB" id="A0A2S9GT11"/>
<dbReference type="PANTHER" id="PTHR24221">
    <property type="entry name" value="ATP-BINDING CASSETTE SUB-FAMILY B"/>
    <property type="match status" value="1"/>
</dbReference>
<evidence type="ECO:0000256" key="12">
    <source>
        <dbReference type="ARBA" id="ARBA00072252"/>
    </source>
</evidence>
<feature type="transmembrane region" description="Helical" evidence="13">
    <location>
        <begin position="336"/>
        <end position="356"/>
    </location>
</feature>
<dbReference type="PANTHER" id="PTHR24221:SF647">
    <property type="entry name" value="BLL6336 PROTEIN"/>
    <property type="match status" value="1"/>
</dbReference>
<dbReference type="GO" id="GO:0016887">
    <property type="term" value="F:ATP hydrolysis activity"/>
    <property type="evidence" value="ECO:0007669"/>
    <property type="project" value="InterPro"/>
</dbReference>
<comment type="subcellular location">
    <subcellularLocation>
        <location evidence="1">Cell membrane</location>
        <topology evidence="1">Multi-pass membrane protein</topology>
    </subcellularLocation>
</comment>
<keyword evidence="2" id="KW-0813">Transport</keyword>
<evidence type="ECO:0000313" key="17">
    <source>
        <dbReference type="Proteomes" id="UP000237839"/>
    </source>
</evidence>
<dbReference type="GO" id="GO:0005524">
    <property type="term" value="F:ATP binding"/>
    <property type="evidence" value="ECO:0007669"/>
    <property type="project" value="UniProtKB-KW"/>
</dbReference>
<evidence type="ECO:0000256" key="10">
    <source>
        <dbReference type="ARBA" id="ARBA00055355"/>
    </source>
</evidence>
<dbReference type="GO" id="GO:0034040">
    <property type="term" value="F:ATPase-coupled lipid transmembrane transporter activity"/>
    <property type="evidence" value="ECO:0007669"/>
    <property type="project" value="TreeGrafter"/>
</dbReference>
<name>A0A2S9GT11_9BURK</name>
<dbReference type="Gene3D" id="1.20.1560.10">
    <property type="entry name" value="ABC transporter type 1, transmembrane domain"/>
    <property type="match status" value="1"/>
</dbReference>
<dbReference type="Pfam" id="PF00664">
    <property type="entry name" value="ABC_membrane"/>
    <property type="match status" value="1"/>
</dbReference>
<comment type="similarity">
    <text evidence="11">Belongs to the ABC transporter superfamily. Cyclolysin exporter (TC 3.A.1.109.2) family.</text>
</comment>
<gene>
    <name evidence="16" type="ORF">S2091_4422</name>
</gene>
<dbReference type="InterPro" id="IPR011527">
    <property type="entry name" value="ABC1_TM_dom"/>
</dbReference>
<dbReference type="Proteomes" id="UP000237839">
    <property type="component" value="Unassembled WGS sequence"/>
</dbReference>
<keyword evidence="4 13" id="KW-0812">Transmembrane</keyword>
<dbReference type="EMBL" id="PUGF01000034">
    <property type="protein sequence ID" value="PRC90841.1"/>
    <property type="molecule type" value="Genomic_DNA"/>
</dbReference>
<keyword evidence="3" id="KW-1003">Cell membrane</keyword>
<evidence type="ECO:0000256" key="5">
    <source>
        <dbReference type="ARBA" id="ARBA00022735"/>
    </source>
</evidence>
<evidence type="ECO:0000256" key="4">
    <source>
        <dbReference type="ARBA" id="ARBA00022692"/>
    </source>
</evidence>
<dbReference type="RefSeq" id="WP_105534152.1">
    <property type="nucleotide sequence ID" value="NZ_PUGF01000034.1"/>
</dbReference>
<dbReference type="OrthoDB" id="8554730at2"/>
<comment type="function">
    <text evidence="10">Involved in the export of calmodulin-sensitive adenylate cyclase-hemolysin (cyclolysin).</text>
</comment>
<feature type="domain" description="ABC transmembrane type-1" evidence="15">
    <location>
        <begin position="198"/>
        <end position="478"/>
    </location>
</feature>
<dbReference type="PROSITE" id="PS50929">
    <property type="entry name" value="ABC_TM1F"/>
    <property type="match status" value="1"/>
</dbReference>
<sequence>MPRRLLRLVSTPWQDNSRPSAAPYVFSVDDVVWAMGSFCALNRKPFDAGLLTKQFPPPYNADSFIHAGRALGFKIKRKECKEGTSQEVGRLNLPCLVVMEVQQAIIDVVDQVASRTTRPALVVQVTEEHVILFEAGSNVPKTLTPEEFESAFTGTAFQLALATLALKDPDGAQGQHTTFGFKWFIPELLKHRKVWRDVLIASLIIQLLALGTPLFTQVVIDKVVVHRTESTLIVIAIGLGVFMLFSALLSWVRQYLVLHTGNRVDAVLGSAVFNHLFKLPPRYFEHRPTGVIAARLHGVETIREFVASAAVTLTLDFPFLLIFVGIMFYYSVMLSLVALSLISCIVLLSLIMAPIFRTRLNQQFLLSARNQAFITEYVSGLETVKSLQMEPQLSARYGDYLADYLQAGFSMKQIANTYNVVANGLEQLMSLLILVVGAYTVMHDSTFTIGMLIAFQMFAGRVSQPMLRIVGLWQQFQQANMSVQRLGDIMNAPTEPYSILPSRLRENRGSIDIENLSFRYGDNLPYLYQGFAMKVEPGKVVAIMGPSGSGKSTLAKLLQGFYIPADGQIKLDGNDIRYLSANELRHYFGVVPQETVLFSGTIYDNLLMANPHATFDQAVHACKMAEIHDTIEGLPQGYQTEIGERGVGLSGGQKQRMAIARALLKQPKILVFDEATSSLDSETAEHFAATINQLKGKVTMLFITHALPKSLLVDEVVQIGRKASDENGIQLNQRGYQTV</sequence>
<dbReference type="Gene3D" id="3.40.50.300">
    <property type="entry name" value="P-loop containing nucleotide triphosphate hydrolases"/>
    <property type="match status" value="1"/>
</dbReference>
<dbReference type="InterPro" id="IPR003439">
    <property type="entry name" value="ABC_transporter-like_ATP-bd"/>
</dbReference>
<dbReference type="GO" id="GO:0140359">
    <property type="term" value="F:ABC-type transporter activity"/>
    <property type="evidence" value="ECO:0007669"/>
    <property type="project" value="InterPro"/>
</dbReference>
<feature type="domain" description="ABC transporter" evidence="14">
    <location>
        <begin position="511"/>
        <end position="739"/>
    </location>
</feature>
<dbReference type="PROSITE" id="PS50893">
    <property type="entry name" value="ABC_TRANSPORTER_2"/>
    <property type="match status" value="1"/>
</dbReference>
<feature type="transmembrane region" description="Helical" evidence="13">
    <location>
        <begin position="305"/>
        <end position="330"/>
    </location>
</feature>
<evidence type="ECO:0000256" key="13">
    <source>
        <dbReference type="SAM" id="Phobius"/>
    </source>
</evidence>
<reference evidence="16 17" key="1">
    <citation type="submission" date="2018-02" db="EMBL/GenBank/DDBJ databases">
        <title>Solimicrobium silvestre gen. nov., sp. nov., isolated from alpine forest soil.</title>
        <authorList>
            <person name="Margesin R."/>
            <person name="Albuquerque L."/>
            <person name="Zhang D.-C."/>
            <person name="Froufe H.J.C."/>
            <person name="Severino R."/>
            <person name="Roxo I."/>
            <person name="Egas C."/>
            <person name="Da Costa M.S."/>
        </authorList>
    </citation>
    <scope>NUCLEOTIDE SEQUENCE [LARGE SCALE GENOMIC DNA]</scope>
    <source>
        <strain evidence="16 17">S20-91</strain>
    </source>
</reference>
<dbReference type="InterPro" id="IPR027417">
    <property type="entry name" value="P-loop_NTPase"/>
</dbReference>
<evidence type="ECO:0000256" key="8">
    <source>
        <dbReference type="ARBA" id="ARBA00022989"/>
    </source>
</evidence>
<evidence type="ECO:0000256" key="7">
    <source>
        <dbReference type="ARBA" id="ARBA00022840"/>
    </source>
</evidence>
<dbReference type="InterPro" id="IPR036640">
    <property type="entry name" value="ABC1_TM_sf"/>
</dbReference>
<dbReference type="SMART" id="SM00382">
    <property type="entry name" value="AAA"/>
    <property type="match status" value="1"/>
</dbReference>
<evidence type="ECO:0000256" key="9">
    <source>
        <dbReference type="ARBA" id="ARBA00023136"/>
    </source>
</evidence>
<dbReference type="CDD" id="cd18588">
    <property type="entry name" value="ABC_6TM_CyaB_HlyB_like"/>
    <property type="match status" value="1"/>
</dbReference>
<dbReference type="InterPro" id="IPR039421">
    <property type="entry name" value="Type_1_exporter"/>
</dbReference>
<keyword evidence="5" id="KW-0354">Hemolysis</keyword>
<dbReference type="InterPro" id="IPR017871">
    <property type="entry name" value="ABC_transporter-like_CS"/>
</dbReference>
<protein>
    <recommendedName>
        <fullName evidence="12">Cyclolysin secretion/processing ATP-binding protein CyaB</fullName>
    </recommendedName>
</protein>
<dbReference type="SUPFAM" id="SSF90123">
    <property type="entry name" value="ABC transporter transmembrane region"/>
    <property type="match status" value="1"/>
</dbReference>
<dbReference type="FunFam" id="3.40.50.300:FF:000299">
    <property type="entry name" value="ABC transporter ATP-binding protein/permease"/>
    <property type="match status" value="1"/>
</dbReference>
<keyword evidence="7" id="KW-0067">ATP-binding</keyword>
<evidence type="ECO:0000259" key="15">
    <source>
        <dbReference type="PROSITE" id="PS50929"/>
    </source>
</evidence>
<evidence type="ECO:0000313" key="16">
    <source>
        <dbReference type="EMBL" id="PRC90841.1"/>
    </source>
</evidence>
<comment type="caution">
    <text evidence="16">The sequence shown here is derived from an EMBL/GenBank/DDBJ whole genome shotgun (WGS) entry which is preliminary data.</text>
</comment>
<keyword evidence="8 13" id="KW-1133">Transmembrane helix</keyword>
<feature type="transmembrane region" description="Helical" evidence="13">
    <location>
        <begin position="232"/>
        <end position="252"/>
    </location>
</feature>
<feature type="transmembrane region" description="Helical" evidence="13">
    <location>
        <begin position="431"/>
        <end position="458"/>
    </location>
</feature>
<feature type="transmembrane region" description="Helical" evidence="13">
    <location>
        <begin position="198"/>
        <end position="220"/>
    </location>
</feature>